<accession>I3SRK5</accession>
<feature type="region of interest" description="Disordered" evidence="1">
    <location>
        <begin position="1"/>
        <end position="24"/>
    </location>
</feature>
<organism evidence="2">
    <name type="scientific">Medicago truncatula</name>
    <name type="common">Barrel medic</name>
    <name type="synonym">Medicago tribuloides</name>
    <dbReference type="NCBI Taxonomy" id="3880"/>
    <lineage>
        <taxon>Eukaryota</taxon>
        <taxon>Viridiplantae</taxon>
        <taxon>Streptophyta</taxon>
        <taxon>Embryophyta</taxon>
        <taxon>Tracheophyta</taxon>
        <taxon>Spermatophyta</taxon>
        <taxon>Magnoliopsida</taxon>
        <taxon>eudicotyledons</taxon>
        <taxon>Gunneridae</taxon>
        <taxon>Pentapetalae</taxon>
        <taxon>rosids</taxon>
        <taxon>fabids</taxon>
        <taxon>Fabales</taxon>
        <taxon>Fabaceae</taxon>
        <taxon>Papilionoideae</taxon>
        <taxon>50 kb inversion clade</taxon>
        <taxon>NPAAA clade</taxon>
        <taxon>Hologalegina</taxon>
        <taxon>IRL clade</taxon>
        <taxon>Trifolieae</taxon>
        <taxon>Medicago</taxon>
    </lineage>
</organism>
<evidence type="ECO:0000313" key="2">
    <source>
        <dbReference type="EMBL" id="AFK42897.1"/>
    </source>
</evidence>
<dbReference type="AlphaFoldDB" id="I3SRK5"/>
<name>I3SRK5_MEDTR</name>
<reference evidence="2" key="1">
    <citation type="submission" date="2012-05" db="EMBL/GenBank/DDBJ databases">
        <authorList>
            <person name="Krishnakumar V."/>
            <person name="Cheung F."/>
            <person name="Xiao Y."/>
            <person name="Chan A."/>
            <person name="Moskal W.A."/>
            <person name="Town C.D."/>
        </authorList>
    </citation>
    <scope>NUCLEOTIDE SEQUENCE</scope>
</reference>
<sequence>MKSSFRSTVSTIPRSRYQPSNTSNVNNLSPFPSCHVGNYSLDHSHGTKDVSFKRVLNRRERNFSKWAHTRNTSVINKNIDTTKFIQNIIHNSVHAFIRLNIEFLKEEFRVLIQIRHG</sequence>
<evidence type="ECO:0000256" key="1">
    <source>
        <dbReference type="SAM" id="MobiDB-lite"/>
    </source>
</evidence>
<proteinExistence type="evidence at transcript level"/>
<dbReference type="EMBL" id="BT143103">
    <property type="protein sequence ID" value="AFK42897.1"/>
    <property type="molecule type" value="mRNA"/>
</dbReference>
<protein>
    <submittedName>
        <fullName evidence="2">Uncharacterized protein</fullName>
    </submittedName>
</protein>